<feature type="signal peptide" evidence="4">
    <location>
        <begin position="1"/>
        <end position="29"/>
    </location>
</feature>
<evidence type="ECO:0000256" key="2">
    <source>
        <dbReference type="SAM" id="MobiDB-lite"/>
    </source>
</evidence>
<keyword evidence="3" id="KW-0812">Transmembrane</keyword>
<feature type="coiled-coil region" evidence="1">
    <location>
        <begin position="721"/>
        <end position="755"/>
    </location>
</feature>
<accession>A0A086JEF8</accession>
<keyword evidence="3" id="KW-1133">Transmembrane helix</keyword>
<feature type="transmembrane region" description="Helical" evidence="3">
    <location>
        <begin position="966"/>
        <end position="991"/>
    </location>
</feature>
<evidence type="ECO:0000313" key="5">
    <source>
        <dbReference type="EMBL" id="KFG30526.1"/>
    </source>
</evidence>
<dbReference type="OrthoDB" id="330228at2759"/>
<dbReference type="Proteomes" id="UP000028828">
    <property type="component" value="Unassembled WGS sequence"/>
</dbReference>
<feature type="region of interest" description="Disordered" evidence="2">
    <location>
        <begin position="1004"/>
        <end position="1041"/>
    </location>
</feature>
<keyword evidence="1" id="KW-0175">Coiled coil</keyword>
<dbReference type="VEuPathDB" id="ToxoDB:TGP89_208370"/>
<sequence>MRNRRRGLLIFGIVTAMLWLFIDVTTTESAGVQPLTAEAASPGGIPESRPLRYPFPATASKLNRNATYRVRGKTCAYTYRSNDGSFNFTPVPEGGLLNVASLENVEVLNDPLAQAIEDANVVGELVERAKNRRSDVGGDVDEFVLRAETLATELKQALVTRDLARVEQTEEAFRKDFDALREVHSSIQNVQGEMQTALDRGKELLVHLEGIAKNLRDNALLNKVLRMYSTQLQNEMAASVRERASTEAFIAQSNETMKRLQKEYREGMENLEKHKQILQQVDDVGKQLLGIGSVRKVMHAALKTAQEIKTQSAAAEQDADRGLVRVEALSYACNRSETEIRNEMSKLLKVETELLKAVEEMEHTLKGGPRSKTSEAARLALEEMRNRIQRSAHSVEDLGQECYKALDEARVHLENCKKKNTERIQAKISGTQALIQRTREWLGQSQKDNLRDVQLKLEEHTRLLKALTQTIDNNFEDFSRVSSATAAAQSVAAALAEFEKNFNASAAKLQEEHQLVLRELEELVNGSDTPQIRLQIGVVATELRQSSEGLKHFAEQVSSSGLKEDFRQSVLALLRRQLLAAVDNIADAKRLEAHVMDLIKKSSDDVAAFRRTMAAAETEVEQLATKNKQKGSRSGPDAFPNDPKVCNNLRVLRRKQIEALRQLATSAEAVKVNSNTDVTEMEKKIDLARRVSTSVRDILANQALLAAVDDIDIPEQQGKHTEQLRGEAERLEKEVKQLETQLQKTKDAVRGRENLLEIEVANLGDAGNEVISEFVELLKKAAEEALKEGPKLETLLAHLERLANNFKAKREGNAPNPPPIDGSFTEEEAVAEAAMDADEIFRAASDKNDELQKKLKDYQEQIDSLLNDVGLTKGLLEALVPQTRTTGERQSSGRRLSSSAILTGQQIGTYRQELAVIEEALTNEKQKIKDMGMRGQKAIEDVATKGAEQVPPASQRSTHEATNGTWWSHGLLLGVALGICIPFVIAIIALIRCYYGRKKKRETGASNALSEEHATRVASEASDTPGRGTSANVDHLQGRKGYSPEFGDLEKAFSGVEHPVIAGIVPRETLETPPAGTPDTSHMQYMVDEHYTVARNLYRGAEHELSFEGFPTAVVRKQRTQPRE</sequence>
<feature type="chain" id="PRO_5001808158" evidence="4">
    <location>
        <begin position="30"/>
        <end position="1124"/>
    </location>
</feature>
<reference evidence="5 6" key="1">
    <citation type="submission" date="2014-03" db="EMBL/GenBank/DDBJ databases">
        <authorList>
            <person name="Sibley D."/>
            <person name="Venepally P."/>
            <person name="Karamycheva S."/>
            <person name="Hadjithomas M."/>
            <person name="Khan A."/>
            <person name="Brunk B."/>
            <person name="Roos D."/>
            <person name="Caler E."/>
            <person name="Lorenzi H."/>
        </authorList>
    </citation>
    <scope>NUCLEOTIDE SEQUENCE [LARGE SCALE GENOMIC DNA]</scope>
    <source>
        <strain evidence="6">p89</strain>
    </source>
</reference>
<keyword evidence="4" id="KW-0732">Signal</keyword>
<comment type="caution">
    <text evidence="5">The sequence shown here is derived from an EMBL/GenBank/DDBJ whole genome shotgun (WGS) entry which is preliminary data.</text>
</comment>
<gene>
    <name evidence="5" type="ORF">TGP89_208370</name>
</gene>
<feature type="region of interest" description="Disordered" evidence="2">
    <location>
        <begin position="622"/>
        <end position="644"/>
    </location>
</feature>
<proteinExistence type="predicted"/>
<evidence type="ECO:0000313" key="6">
    <source>
        <dbReference type="Proteomes" id="UP000028828"/>
    </source>
</evidence>
<feature type="coiled-coil region" evidence="1">
    <location>
        <begin position="250"/>
        <end position="277"/>
    </location>
</feature>
<organism evidence="5 6">
    <name type="scientific">Toxoplasma gondii p89</name>
    <dbReference type="NCBI Taxonomy" id="943119"/>
    <lineage>
        <taxon>Eukaryota</taxon>
        <taxon>Sar</taxon>
        <taxon>Alveolata</taxon>
        <taxon>Apicomplexa</taxon>
        <taxon>Conoidasida</taxon>
        <taxon>Coccidia</taxon>
        <taxon>Eucoccidiorida</taxon>
        <taxon>Eimeriorina</taxon>
        <taxon>Sarcocystidae</taxon>
        <taxon>Toxoplasma</taxon>
    </lineage>
</organism>
<feature type="coiled-coil region" evidence="1">
    <location>
        <begin position="841"/>
        <end position="868"/>
    </location>
</feature>
<evidence type="ECO:0000256" key="3">
    <source>
        <dbReference type="SAM" id="Phobius"/>
    </source>
</evidence>
<dbReference type="EMBL" id="AEYI02002047">
    <property type="protein sequence ID" value="KFG30526.1"/>
    <property type="molecule type" value="Genomic_DNA"/>
</dbReference>
<evidence type="ECO:0000256" key="4">
    <source>
        <dbReference type="SAM" id="SignalP"/>
    </source>
</evidence>
<name>A0A086JEF8_TOXGO</name>
<dbReference type="AlphaFoldDB" id="A0A086JEF8"/>
<evidence type="ECO:0000256" key="1">
    <source>
        <dbReference type="SAM" id="Coils"/>
    </source>
</evidence>
<protein>
    <submittedName>
        <fullName evidence="5">Putative myosin heavy chain</fullName>
    </submittedName>
</protein>
<keyword evidence="3" id="KW-0472">Membrane</keyword>